<dbReference type="InterPro" id="IPR007655">
    <property type="entry name" value="Slam_C"/>
</dbReference>
<name>A0ABX2JFK7_9SPHN</name>
<dbReference type="RefSeq" id="WP_174192301.1">
    <property type="nucleotide sequence ID" value="NZ_JABULH010000001.1"/>
</dbReference>
<dbReference type="Pfam" id="PF14559">
    <property type="entry name" value="TPR_19"/>
    <property type="match status" value="1"/>
</dbReference>
<dbReference type="EMBL" id="JABULH010000001">
    <property type="protein sequence ID" value="NTS64261.1"/>
    <property type="molecule type" value="Genomic_DNA"/>
</dbReference>
<dbReference type="Proteomes" id="UP000621447">
    <property type="component" value="Unassembled WGS sequence"/>
</dbReference>
<comment type="caution">
    <text evidence="3">The sequence shown here is derived from an EMBL/GenBank/DDBJ whole genome shotgun (WGS) entry which is preliminary data.</text>
</comment>
<dbReference type="Pfam" id="PF04575">
    <property type="entry name" value="SlipAM"/>
    <property type="match status" value="1"/>
</dbReference>
<dbReference type="SUPFAM" id="SSF48452">
    <property type="entry name" value="TPR-like"/>
    <property type="match status" value="1"/>
</dbReference>
<accession>A0ABX2JFK7</accession>
<organism evidence="3 4">
    <name type="scientific">Sphingomonas hominis</name>
    <dbReference type="NCBI Taxonomy" id="2741495"/>
    <lineage>
        <taxon>Bacteria</taxon>
        <taxon>Pseudomonadati</taxon>
        <taxon>Pseudomonadota</taxon>
        <taxon>Alphaproteobacteria</taxon>
        <taxon>Sphingomonadales</taxon>
        <taxon>Sphingomonadaceae</taxon>
        <taxon>Sphingomonas</taxon>
    </lineage>
</organism>
<feature type="domain" description="Surface lipoprotein assembly modifier C-terminal" evidence="2">
    <location>
        <begin position="183"/>
        <end position="466"/>
    </location>
</feature>
<evidence type="ECO:0000313" key="3">
    <source>
        <dbReference type="EMBL" id="NTS64261.1"/>
    </source>
</evidence>
<dbReference type="Gene3D" id="1.25.40.10">
    <property type="entry name" value="Tetratricopeptide repeat domain"/>
    <property type="match status" value="1"/>
</dbReference>
<keyword evidence="1" id="KW-0732">Signal</keyword>
<evidence type="ECO:0000313" key="4">
    <source>
        <dbReference type="Proteomes" id="UP000621447"/>
    </source>
</evidence>
<feature type="chain" id="PRO_5045736157" evidence="1">
    <location>
        <begin position="21"/>
        <end position="466"/>
    </location>
</feature>
<gene>
    <name evidence="3" type="ORF">HRV97_03685</name>
</gene>
<dbReference type="InterPro" id="IPR011990">
    <property type="entry name" value="TPR-like_helical_dom_sf"/>
</dbReference>
<reference evidence="3 4" key="1">
    <citation type="submission" date="2020-06" db="EMBL/GenBank/DDBJ databases">
        <title>Sphingomonas hominis sp. nov., a member of the Sphingomonas, isolated from the hair of a 22-year-old girl.</title>
        <authorList>
            <person name="Zhang D.-F."/>
            <person name="Cui X.-W."/>
        </authorList>
    </citation>
    <scope>NUCLEOTIDE SEQUENCE [LARGE SCALE GENOMIC DNA]</scope>
    <source>
        <strain evidence="3 4">HHU CXW</strain>
    </source>
</reference>
<sequence>MLRRLLATMLLFASPAPALAAAPDAAEPSPVAAPAPTSAAAQCGANPCQIRLTAPQLLASAERLVEAGKYPEARALLAALRLAPGFALQTRFLTGYMAAQEGDLAAAARAYKDILADDPNQTRVRLELGRTMIAMGQSAAADRQLRLAQQSRELDPDLARLVRGARDVIRSTRAFRADVTLGIAPDTNINNATSARTVNVNLGDYTLPLELDAGARRRSGTGQTAVASAAARLPIGGDLFFLGNLDGSGLNHSGSRFDDYLVQAAAGAEAQVSNEASLSLQAIGAQRWYGGRVASRQIGLRGGAQRTLDAGRRLGVQVDIRRTDTEFDRAFDGWQGGVYLSYETSFRRTFVAAAQGFVRRDWLNAGAYSNTEVGVGANVAGELPRGFNIGFGGSVSRAWFDDAIPIFSATPRRDWRVASQVSLGNRKLRVLGFSPQVSWAATGILSSLDLYRTKRSRFSFQLARYF</sequence>
<protein>
    <submittedName>
        <fullName evidence="3">DUF560 domain-containing protein</fullName>
    </submittedName>
</protein>
<keyword evidence="4" id="KW-1185">Reference proteome</keyword>
<evidence type="ECO:0000256" key="1">
    <source>
        <dbReference type="SAM" id="SignalP"/>
    </source>
</evidence>
<proteinExistence type="predicted"/>
<feature type="signal peptide" evidence="1">
    <location>
        <begin position="1"/>
        <end position="20"/>
    </location>
</feature>
<evidence type="ECO:0000259" key="2">
    <source>
        <dbReference type="Pfam" id="PF04575"/>
    </source>
</evidence>